<proteinExistence type="predicted"/>
<dbReference type="Proteomes" id="UP000323144">
    <property type="component" value="Chromosome"/>
</dbReference>
<sequence length="257" mass="31249">MYYEKICCICNQTIDPREPWGVFKINWVLHKEEISKNAYFQIKCMMENVDESNFVMSHPLMDINLFVRTKWKGEFETTLNINYNQPMYVEGENLREMIEDHLVDDSINNHKIQLNFFMYFKKQNHFGGWFRNILRFLQPVSKSLLSIKLKNEKISKTLERIEKFVDFSKAIPKMKGLKRIKYNYNVYERTTDLDFQKCYTNKRIDKEEIVFKDIEPIYEDVVPYVMEKYKVLADNYKNARKRGEYKIMRIFAFEMEE</sequence>
<dbReference type="RefSeq" id="WP_166508314.1">
    <property type="nucleotide sequence ID" value="NZ_CP043026.1"/>
</dbReference>
<dbReference type="EMBL" id="CP043026">
    <property type="protein sequence ID" value="QEH61938.1"/>
    <property type="molecule type" value="Genomic_DNA"/>
</dbReference>
<evidence type="ECO:0000313" key="2">
    <source>
        <dbReference type="Proteomes" id="UP000323144"/>
    </source>
</evidence>
<keyword evidence="2" id="KW-1185">Reference proteome</keyword>
<accession>A0A5B9Y450</accession>
<gene>
    <name evidence="1" type="ORF">SCHIN_v1c07430</name>
</gene>
<evidence type="ECO:0000313" key="1">
    <source>
        <dbReference type="EMBL" id="QEH61938.1"/>
    </source>
</evidence>
<dbReference type="KEGG" id="schi:SCHIN_v1c07430"/>
<reference evidence="1 2" key="1">
    <citation type="submission" date="2019-08" db="EMBL/GenBank/DDBJ databases">
        <title>Complete genome sequence of Spiroplasma chinense CCH (DSM 19755).</title>
        <authorList>
            <person name="Shen H.-Y."/>
            <person name="Lin Y.-C."/>
            <person name="Chou L."/>
            <person name="Kuo C.-H."/>
        </authorList>
    </citation>
    <scope>NUCLEOTIDE SEQUENCE [LARGE SCALE GENOMIC DNA]</scope>
    <source>
        <strain evidence="1 2">CCH</strain>
    </source>
</reference>
<protein>
    <submittedName>
        <fullName evidence="1">Uncharacterized protein</fullName>
    </submittedName>
</protein>
<organism evidence="1 2">
    <name type="scientific">Spiroplasma chinense</name>
    <dbReference type="NCBI Taxonomy" id="216932"/>
    <lineage>
        <taxon>Bacteria</taxon>
        <taxon>Bacillati</taxon>
        <taxon>Mycoplasmatota</taxon>
        <taxon>Mollicutes</taxon>
        <taxon>Entomoplasmatales</taxon>
        <taxon>Spiroplasmataceae</taxon>
        <taxon>Spiroplasma</taxon>
    </lineage>
</organism>
<dbReference type="AlphaFoldDB" id="A0A5B9Y450"/>
<name>A0A5B9Y450_9MOLU</name>